<keyword evidence="12" id="KW-0226">DNA condensation</keyword>
<keyword evidence="14" id="KW-0539">Nucleus</keyword>
<evidence type="ECO:0000256" key="2">
    <source>
        <dbReference type="ARBA" id="ARBA00004123"/>
    </source>
</evidence>
<evidence type="ECO:0000256" key="5">
    <source>
        <dbReference type="ARBA" id="ARBA00011430"/>
    </source>
</evidence>
<evidence type="ECO:0000256" key="12">
    <source>
        <dbReference type="ARBA" id="ARBA00023067"/>
    </source>
</evidence>
<evidence type="ECO:0000256" key="1">
    <source>
        <dbReference type="ARBA" id="ARBA00003419"/>
    </source>
</evidence>
<dbReference type="CTD" id="5620"/>
<dbReference type="GO" id="GO:0005634">
    <property type="term" value="C:nucleus"/>
    <property type="evidence" value="ECO:0007669"/>
    <property type="project" value="UniProtKB-SubCell"/>
</dbReference>
<evidence type="ECO:0000256" key="4">
    <source>
        <dbReference type="ARBA" id="ARBA00008365"/>
    </source>
</evidence>
<feature type="compositionally biased region" description="Basic and acidic residues" evidence="18">
    <location>
        <begin position="30"/>
        <end position="45"/>
    </location>
</feature>
<comment type="subunit">
    <text evidence="5">Interacts with TDRP.</text>
</comment>
<keyword evidence="15" id="KW-0544">Nucleosome core</keyword>
<evidence type="ECO:0000256" key="6">
    <source>
        <dbReference type="ARBA" id="ARBA00017629"/>
    </source>
</evidence>
<feature type="compositionally biased region" description="Basic and acidic residues" evidence="18">
    <location>
        <begin position="8"/>
        <end position="18"/>
    </location>
</feature>
<dbReference type="STRING" id="336983.ENSCANP00000008132"/>
<sequence>MVRYHMRSLSERPHEVHRQQVHGQEQGHNGQEERGLSPEHVEVYARTHRGYSHHRSRSCSRRRLHRIHRRRHRSCRRRRRRSCRQRRRHRRESLGASLNQNFLSQKAAEPGGEDAEGTKLLGPLTTGWKLRKSHLPKKHQERP</sequence>
<feature type="compositionally biased region" description="Basic residues" evidence="18">
    <location>
        <begin position="129"/>
        <end position="143"/>
    </location>
</feature>
<keyword evidence="13" id="KW-0238">DNA-binding</keyword>
<dbReference type="GO" id="GO:0003677">
    <property type="term" value="F:DNA binding"/>
    <property type="evidence" value="ECO:0007669"/>
    <property type="project" value="UniProtKB-KW"/>
</dbReference>
<dbReference type="KEGG" id="cang:105525677"/>
<evidence type="ECO:0000256" key="18">
    <source>
        <dbReference type="SAM" id="MobiDB-lite"/>
    </source>
</evidence>
<dbReference type="GO" id="GO:0030261">
    <property type="term" value="P:chromosome condensation"/>
    <property type="evidence" value="ECO:0007669"/>
    <property type="project" value="UniProtKB-KW"/>
</dbReference>
<evidence type="ECO:0000256" key="16">
    <source>
        <dbReference type="ARBA" id="ARBA00031947"/>
    </source>
</evidence>
<dbReference type="Proteomes" id="UP000233080">
    <property type="component" value="Unassembled WGS sequence"/>
</dbReference>
<keyword evidence="20" id="KW-1185">Reference proteome</keyword>
<dbReference type="Pfam" id="PF00841">
    <property type="entry name" value="Protamine_P2"/>
    <property type="match status" value="1"/>
</dbReference>
<evidence type="ECO:0000256" key="15">
    <source>
        <dbReference type="ARBA" id="ARBA00023269"/>
    </source>
</evidence>
<comment type="function">
    <text evidence="1">Protamines substitute for histones in the chromatin of sperm during the haploid phase of spermatogenesis. They compact sperm DNA into a highly condensed, stable and inactive complex.</text>
</comment>
<evidence type="ECO:0000256" key="3">
    <source>
        <dbReference type="ARBA" id="ARBA00004286"/>
    </source>
</evidence>
<dbReference type="GO" id="GO:0006997">
    <property type="term" value="P:nucleus organization"/>
    <property type="evidence" value="ECO:0007669"/>
    <property type="project" value="TreeGrafter"/>
</dbReference>
<keyword evidence="10" id="KW-0221">Differentiation</keyword>
<evidence type="ECO:0000256" key="9">
    <source>
        <dbReference type="ARBA" id="ARBA00022553"/>
    </source>
</evidence>
<dbReference type="GO" id="GO:0000786">
    <property type="term" value="C:nucleosome"/>
    <property type="evidence" value="ECO:0007669"/>
    <property type="project" value="UniProtKB-KW"/>
</dbReference>
<evidence type="ECO:0000313" key="19">
    <source>
        <dbReference type="Ensembl" id="ENSCANP00000008132.1"/>
    </source>
</evidence>
<evidence type="ECO:0000256" key="13">
    <source>
        <dbReference type="ARBA" id="ARBA00023125"/>
    </source>
</evidence>
<feature type="region of interest" description="Disordered" evidence="18">
    <location>
        <begin position="1"/>
        <end position="143"/>
    </location>
</feature>
<dbReference type="GeneID" id="105525677"/>
<evidence type="ECO:0000256" key="8">
    <source>
        <dbReference type="ARBA" id="ARBA00022473"/>
    </source>
</evidence>
<dbReference type="PANTHER" id="PTHR21341">
    <property type="entry name" value="PROTAMINE-2"/>
    <property type="match status" value="1"/>
</dbReference>
<dbReference type="Ensembl" id="ENSCANT00000030310.1">
    <property type="protein sequence ID" value="ENSCANP00000008132.1"/>
    <property type="gene ID" value="ENSCANG00000026813.1"/>
</dbReference>
<evidence type="ECO:0000256" key="11">
    <source>
        <dbReference type="ARBA" id="ARBA00022871"/>
    </source>
</evidence>
<accession>A0A2K5HUZ1</accession>
<keyword evidence="11" id="KW-0744">Spermatogenesis</keyword>
<evidence type="ECO:0000256" key="14">
    <source>
        <dbReference type="ARBA" id="ARBA00023242"/>
    </source>
</evidence>
<name>A0A2K5HUZ1_COLAP</name>
<comment type="subcellular location">
    <subcellularLocation>
        <location evidence="3">Chromosome</location>
    </subcellularLocation>
    <subcellularLocation>
        <location evidence="2">Nucleus</location>
    </subcellularLocation>
</comment>
<keyword evidence="8" id="KW-0217">Developmental protein</keyword>
<dbReference type="GO" id="GO:0007286">
    <property type="term" value="P:spermatid development"/>
    <property type="evidence" value="ECO:0007669"/>
    <property type="project" value="InterPro"/>
</dbReference>
<reference evidence="19" key="2">
    <citation type="submission" date="2025-09" db="UniProtKB">
        <authorList>
            <consortium name="Ensembl"/>
        </authorList>
    </citation>
    <scope>IDENTIFICATION</scope>
</reference>
<keyword evidence="9" id="KW-0597">Phosphoprotein</keyword>
<feature type="compositionally biased region" description="Basic residues" evidence="18">
    <location>
        <begin position="46"/>
        <end position="91"/>
    </location>
</feature>
<dbReference type="InterPro" id="IPR000492">
    <property type="entry name" value="PRM2"/>
</dbReference>
<proteinExistence type="inferred from homology"/>
<dbReference type="AlphaFoldDB" id="A0A2K5HUZ1"/>
<keyword evidence="7" id="KW-0158">Chromosome</keyword>
<dbReference type="OrthoDB" id="9486284at2759"/>
<dbReference type="PANTHER" id="PTHR21341:SF2">
    <property type="entry name" value="PROTAMINE-2"/>
    <property type="match status" value="1"/>
</dbReference>
<dbReference type="RefSeq" id="XP_011816792.1">
    <property type="nucleotide sequence ID" value="XM_011961402.1"/>
</dbReference>
<comment type="similarity">
    <text evidence="4">Belongs to the protamine P2 family.</text>
</comment>
<reference evidence="19" key="1">
    <citation type="submission" date="2025-08" db="UniProtKB">
        <authorList>
            <consortium name="Ensembl"/>
        </authorList>
    </citation>
    <scope>IDENTIFICATION</scope>
</reference>
<protein>
    <recommendedName>
        <fullName evidence="6">Protamine-2</fullName>
    </recommendedName>
    <alternativeName>
        <fullName evidence="16">Sperm histone P2</fullName>
    </alternativeName>
    <alternativeName>
        <fullName evidence="17">Sperm protamine P2</fullName>
    </alternativeName>
</protein>
<evidence type="ECO:0000313" key="20">
    <source>
        <dbReference type="Proteomes" id="UP000233080"/>
    </source>
</evidence>
<evidence type="ECO:0000256" key="7">
    <source>
        <dbReference type="ARBA" id="ARBA00022454"/>
    </source>
</evidence>
<dbReference type="OMA" id="PCAPIPG"/>
<evidence type="ECO:0000256" key="17">
    <source>
        <dbReference type="ARBA" id="ARBA00032889"/>
    </source>
</evidence>
<organism evidence="19 20">
    <name type="scientific">Colobus angolensis palliatus</name>
    <name type="common">Peters' Angolan colobus</name>
    <dbReference type="NCBI Taxonomy" id="336983"/>
    <lineage>
        <taxon>Eukaryota</taxon>
        <taxon>Metazoa</taxon>
        <taxon>Chordata</taxon>
        <taxon>Craniata</taxon>
        <taxon>Vertebrata</taxon>
        <taxon>Euteleostomi</taxon>
        <taxon>Mammalia</taxon>
        <taxon>Eutheria</taxon>
        <taxon>Euarchontoglires</taxon>
        <taxon>Primates</taxon>
        <taxon>Haplorrhini</taxon>
        <taxon>Catarrhini</taxon>
        <taxon>Cercopithecidae</taxon>
        <taxon>Colobinae</taxon>
        <taxon>Colobus</taxon>
    </lineage>
</organism>
<evidence type="ECO:0000256" key="10">
    <source>
        <dbReference type="ARBA" id="ARBA00022782"/>
    </source>
</evidence>